<dbReference type="PANTHER" id="PTHR43547:SF2">
    <property type="entry name" value="HYBRID SIGNAL TRANSDUCTION HISTIDINE KINASE C"/>
    <property type="match status" value="1"/>
</dbReference>
<evidence type="ECO:0000256" key="2">
    <source>
        <dbReference type="PROSITE-ProRule" id="PRU00169"/>
    </source>
</evidence>
<sequence>MVVEILEAAGIGRVDRAANGQEAFNRLRESLPDLIVSDVMMEPMDGITFTRRIRTHRESPSQNIPVILLTAHTDLTTVLEARDAGVNAFVAKPVSIDELKRKITLVLNDPRAFIRSEDYVGPDRRVRAKPLGGRPDRRKKPE</sequence>
<dbReference type="SMART" id="SM00448">
    <property type="entry name" value="REC"/>
    <property type="match status" value="1"/>
</dbReference>
<keyword evidence="5" id="KW-1185">Reference proteome</keyword>
<feature type="modified residue" description="4-aspartylphosphate" evidence="2">
    <location>
        <position position="38"/>
    </location>
</feature>
<dbReference type="InterPro" id="IPR001789">
    <property type="entry name" value="Sig_transdc_resp-reg_receiver"/>
</dbReference>
<reference evidence="4" key="1">
    <citation type="journal article" date="2014" name="Int. J. Syst. Evol. Microbiol.">
        <title>Complete genome sequence of Corynebacterium casei LMG S-19264T (=DSM 44701T), isolated from a smear-ripened cheese.</title>
        <authorList>
            <consortium name="US DOE Joint Genome Institute (JGI-PGF)"/>
            <person name="Walter F."/>
            <person name="Albersmeier A."/>
            <person name="Kalinowski J."/>
            <person name="Ruckert C."/>
        </authorList>
    </citation>
    <scope>NUCLEOTIDE SEQUENCE</scope>
    <source>
        <strain evidence="4">KCTC 42651</strain>
    </source>
</reference>
<evidence type="ECO:0000259" key="3">
    <source>
        <dbReference type="PROSITE" id="PS50110"/>
    </source>
</evidence>
<organism evidence="4 5">
    <name type="scientific">Thalassobaculum fulvum</name>
    <dbReference type="NCBI Taxonomy" id="1633335"/>
    <lineage>
        <taxon>Bacteria</taxon>
        <taxon>Pseudomonadati</taxon>
        <taxon>Pseudomonadota</taxon>
        <taxon>Alphaproteobacteria</taxon>
        <taxon>Rhodospirillales</taxon>
        <taxon>Thalassobaculaceae</taxon>
        <taxon>Thalassobaculum</taxon>
    </lineage>
</organism>
<dbReference type="Gene3D" id="3.40.50.2300">
    <property type="match status" value="1"/>
</dbReference>
<evidence type="ECO:0000313" key="4">
    <source>
        <dbReference type="EMBL" id="GHD57432.1"/>
    </source>
</evidence>
<dbReference type="InterPro" id="IPR011006">
    <property type="entry name" value="CheY-like_superfamily"/>
</dbReference>
<gene>
    <name evidence="4" type="ORF">GCM10017083_38930</name>
</gene>
<dbReference type="PANTHER" id="PTHR43547">
    <property type="entry name" value="TWO-COMPONENT HISTIDINE KINASE"/>
    <property type="match status" value="1"/>
</dbReference>
<name>A0A918XVD8_9PROT</name>
<evidence type="ECO:0000313" key="5">
    <source>
        <dbReference type="Proteomes" id="UP000630353"/>
    </source>
</evidence>
<dbReference type="SUPFAM" id="SSF52172">
    <property type="entry name" value="CheY-like"/>
    <property type="match status" value="1"/>
</dbReference>
<proteinExistence type="predicted"/>
<dbReference type="GO" id="GO:0000155">
    <property type="term" value="F:phosphorelay sensor kinase activity"/>
    <property type="evidence" value="ECO:0007669"/>
    <property type="project" value="TreeGrafter"/>
</dbReference>
<dbReference type="Proteomes" id="UP000630353">
    <property type="component" value="Unassembled WGS sequence"/>
</dbReference>
<accession>A0A918XVD8</accession>
<keyword evidence="1 2" id="KW-0597">Phosphoprotein</keyword>
<dbReference type="PROSITE" id="PS50110">
    <property type="entry name" value="RESPONSE_REGULATORY"/>
    <property type="match status" value="1"/>
</dbReference>
<dbReference type="Pfam" id="PF00072">
    <property type="entry name" value="Response_reg"/>
    <property type="match status" value="1"/>
</dbReference>
<dbReference type="AlphaFoldDB" id="A0A918XVD8"/>
<reference evidence="4" key="2">
    <citation type="submission" date="2020-09" db="EMBL/GenBank/DDBJ databases">
        <authorList>
            <person name="Sun Q."/>
            <person name="Kim S."/>
        </authorList>
    </citation>
    <scope>NUCLEOTIDE SEQUENCE</scope>
    <source>
        <strain evidence="4">KCTC 42651</strain>
    </source>
</reference>
<protein>
    <submittedName>
        <fullName evidence="4">Response regulator</fullName>
    </submittedName>
</protein>
<dbReference type="CDD" id="cd17546">
    <property type="entry name" value="REC_hyHK_CKI1_RcsC-like"/>
    <property type="match status" value="1"/>
</dbReference>
<feature type="domain" description="Response regulatory" evidence="3">
    <location>
        <begin position="1"/>
        <end position="107"/>
    </location>
</feature>
<evidence type="ECO:0000256" key="1">
    <source>
        <dbReference type="ARBA" id="ARBA00022553"/>
    </source>
</evidence>
<comment type="caution">
    <text evidence="4">The sequence shown here is derived from an EMBL/GenBank/DDBJ whole genome shotgun (WGS) entry which is preliminary data.</text>
</comment>
<dbReference type="EMBL" id="BMZS01000009">
    <property type="protein sequence ID" value="GHD57432.1"/>
    <property type="molecule type" value="Genomic_DNA"/>
</dbReference>